<protein>
    <submittedName>
        <fullName evidence="1">Uncharacterized protein</fullName>
    </submittedName>
</protein>
<proteinExistence type="predicted"/>
<organism evidence="1 2">
    <name type="scientific">Puccinia graminis f. sp. tritici</name>
    <dbReference type="NCBI Taxonomy" id="56615"/>
    <lineage>
        <taxon>Eukaryota</taxon>
        <taxon>Fungi</taxon>
        <taxon>Dikarya</taxon>
        <taxon>Basidiomycota</taxon>
        <taxon>Pucciniomycotina</taxon>
        <taxon>Pucciniomycetes</taxon>
        <taxon>Pucciniales</taxon>
        <taxon>Pucciniaceae</taxon>
        <taxon>Puccinia</taxon>
    </lineage>
</organism>
<dbReference type="EMBL" id="VSWC01000041">
    <property type="protein sequence ID" value="KAA1104680.1"/>
    <property type="molecule type" value="Genomic_DNA"/>
</dbReference>
<keyword evidence="2" id="KW-1185">Reference proteome</keyword>
<evidence type="ECO:0000313" key="1">
    <source>
        <dbReference type="EMBL" id="KAA1104680.1"/>
    </source>
</evidence>
<gene>
    <name evidence="1" type="ORF">PGT21_029780</name>
</gene>
<name>A0A5B0PVB4_PUCGR</name>
<comment type="caution">
    <text evidence="1">The sequence shown here is derived from an EMBL/GenBank/DDBJ whole genome shotgun (WGS) entry which is preliminary data.</text>
</comment>
<sequence length="123" mass="13893">MKRFFPQLINHSSSSPDHPHQLESLYGQITFPLGVLCLNGIVNVCMYEVQWCLSTQPYSSWRDVWTLYNPLISGIFGLRGIGYPAAKMVSSQVHTEKEAHPHGASYVCTQRVDDFRTTAHTPP</sequence>
<accession>A0A5B0PVB4</accession>
<reference evidence="1 2" key="1">
    <citation type="submission" date="2019-05" db="EMBL/GenBank/DDBJ databases">
        <title>Emergence of the Ug99 lineage of the wheat stem rust pathogen through somatic hybridization.</title>
        <authorList>
            <person name="Li F."/>
            <person name="Upadhyaya N.M."/>
            <person name="Sperschneider J."/>
            <person name="Matny O."/>
            <person name="Nguyen-Phuc H."/>
            <person name="Mago R."/>
            <person name="Raley C."/>
            <person name="Miller M.E."/>
            <person name="Silverstein K.A.T."/>
            <person name="Henningsen E."/>
            <person name="Hirsch C.D."/>
            <person name="Visser B."/>
            <person name="Pretorius Z.A."/>
            <person name="Steffenson B.J."/>
            <person name="Schwessinger B."/>
            <person name="Dodds P.N."/>
            <person name="Figueroa M."/>
        </authorList>
    </citation>
    <scope>NUCLEOTIDE SEQUENCE [LARGE SCALE GENOMIC DNA]</scope>
    <source>
        <strain evidence="1">21-0</strain>
    </source>
</reference>
<dbReference type="Proteomes" id="UP000324748">
    <property type="component" value="Unassembled WGS sequence"/>
</dbReference>
<dbReference type="AlphaFoldDB" id="A0A5B0PVB4"/>
<evidence type="ECO:0000313" key="2">
    <source>
        <dbReference type="Proteomes" id="UP000324748"/>
    </source>
</evidence>